<gene>
    <name evidence="14" type="ORF">TCEB3V08_LOCUS8852</name>
</gene>
<keyword evidence="6" id="KW-0560">Oxidoreductase</keyword>
<keyword evidence="8 13" id="KW-0472">Membrane</keyword>
<dbReference type="InterPro" id="IPR002347">
    <property type="entry name" value="SDR_fam"/>
</dbReference>
<dbReference type="InterPro" id="IPR036291">
    <property type="entry name" value="NAD(P)-bd_dom_sf"/>
</dbReference>
<keyword evidence="7" id="KW-0443">Lipid metabolism</keyword>
<comment type="subcellular location">
    <subcellularLocation>
        <location evidence="1">Membrane</location>
        <topology evidence="1">Multi-pass membrane protein</topology>
    </subcellularLocation>
</comment>
<dbReference type="AlphaFoldDB" id="A0A7R9D4K3"/>
<dbReference type="GO" id="GO:0052650">
    <property type="term" value="F:all-trans-retinol dehydrogenase (NADP+) activity"/>
    <property type="evidence" value="ECO:0007669"/>
    <property type="project" value="UniProtKB-ARBA"/>
</dbReference>
<evidence type="ECO:0000256" key="10">
    <source>
        <dbReference type="ARBA" id="ARBA00068717"/>
    </source>
</evidence>
<dbReference type="PRINTS" id="PR00081">
    <property type="entry name" value="GDHRDH"/>
</dbReference>
<evidence type="ECO:0000256" key="5">
    <source>
        <dbReference type="ARBA" id="ARBA00022989"/>
    </source>
</evidence>
<sequence>MHKTQTLLSVGLLIYFLNFIFELGLLLFSLLKCIFLFVVKSVAPPRLKSVEGEIVLVTGAAHGIGHHLAMQLASLRAIVVCLDKDKEGNNDTAHKIRTRGHQSYAYTCDVSNRSSVQDTAIMIIKEVGIVTFIINNAAIHNLNPLMVQSSEDILEEINTNLMSQFWILQAFLPSMIDSNHGHVVCISSMCGVAGVKDMVPYCTSKFAVSGLMDSLGEEMRAYATGVKVTTVYPFYVDTGMARDPAFSLILHAWLAMAWKVETEQYFSMLSCGLEQSSWLSGACARSGYLVESARVGFPLLFSAVSPTQAASDIIQGVLRGYTEFSIPKILLPAQRIIR</sequence>
<dbReference type="InterPro" id="IPR020904">
    <property type="entry name" value="Sc_DH/Rdtase_CS"/>
</dbReference>
<dbReference type="PROSITE" id="PS00061">
    <property type="entry name" value="ADH_SHORT"/>
    <property type="match status" value="1"/>
</dbReference>
<dbReference type="GO" id="GO:0016020">
    <property type="term" value="C:membrane"/>
    <property type="evidence" value="ECO:0007669"/>
    <property type="project" value="UniProtKB-SubCell"/>
</dbReference>
<dbReference type="Pfam" id="PF00106">
    <property type="entry name" value="adh_short"/>
    <property type="match status" value="1"/>
</dbReference>
<evidence type="ECO:0000256" key="13">
    <source>
        <dbReference type="SAM" id="Phobius"/>
    </source>
</evidence>
<comment type="similarity">
    <text evidence="2 12">Belongs to the short-chain dehydrogenases/reductases (SDR) family.</text>
</comment>
<evidence type="ECO:0000256" key="9">
    <source>
        <dbReference type="ARBA" id="ARBA00059620"/>
    </source>
</evidence>
<protein>
    <recommendedName>
        <fullName evidence="10">Short-chain dehydrogenase/reductase 3</fullName>
    </recommendedName>
    <alternativeName>
        <fullName evidence="11">Retinal short-chain dehydrogenase/reductase 1</fullName>
    </alternativeName>
</protein>
<evidence type="ECO:0000256" key="4">
    <source>
        <dbReference type="ARBA" id="ARBA00022857"/>
    </source>
</evidence>
<feature type="transmembrane region" description="Helical" evidence="13">
    <location>
        <begin position="12"/>
        <end position="39"/>
    </location>
</feature>
<dbReference type="PANTHER" id="PTHR24322">
    <property type="entry name" value="PKSB"/>
    <property type="match status" value="1"/>
</dbReference>
<evidence type="ECO:0000313" key="14">
    <source>
        <dbReference type="EMBL" id="CAD7407052.1"/>
    </source>
</evidence>
<evidence type="ECO:0000256" key="8">
    <source>
        <dbReference type="ARBA" id="ARBA00023136"/>
    </source>
</evidence>
<comment type="function">
    <text evidence="9">Catalyzes the reduction of all-trans-retinal to all-trans-retinol in the presence of NADPH.</text>
</comment>
<dbReference type="Gene3D" id="3.40.50.720">
    <property type="entry name" value="NAD(P)-binding Rossmann-like Domain"/>
    <property type="match status" value="1"/>
</dbReference>
<evidence type="ECO:0000256" key="11">
    <source>
        <dbReference type="ARBA" id="ARBA00082544"/>
    </source>
</evidence>
<dbReference type="PANTHER" id="PTHR24322:SF736">
    <property type="entry name" value="RETINOL DEHYDROGENASE 10"/>
    <property type="match status" value="1"/>
</dbReference>
<organism evidence="14">
    <name type="scientific">Timema cristinae</name>
    <name type="common">Walking stick</name>
    <dbReference type="NCBI Taxonomy" id="61476"/>
    <lineage>
        <taxon>Eukaryota</taxon>
        <taxon>Metazoa</taxon>
        <taxon>Ecdysozoa</taxon>
        <taxon>Arthropoda</taxon>
        <taxon>Hexapoda</taxon>
        <taxon>Insecta</taxon>
        <taxon>Pterygota</taxon>
        <taxon>Neoptera</taxon>
        <taxon>Polyneoptera</taxon>
        <taxon>Phasmatodea</taxon>
        <taxon>Timematodea</taxon>
        <taxon>Timematoidea</taxon>
        <taxon>Timematidae</taxon>
        <taxon>Timema</taxon>
    </lineage>
</organism>
<evidence type="ECO:0000256" key="2">
    <source>
        <dbReference type="ARBA" id="ARBA00006484"/>
    </source>
</evidence>
<evidence type="ECO:0000256" key="6">
    <source>
        <dbReference type="ARBA" id="ARBA00023002"/>
    </source>
</evidence>
<proteinExistence type="inferred from homology"/>
<keyword evidence="5 13" id="KW-1133">Transmembrane helix</keyword>
<dbReference type="PRINTS" id="PR00080">
    <property type="entry name" value="SDRFAMILY"/>
</dbReference>
<accession>A0A7R9D4K3</accession>
<evidence type="ECO:0000256" key="12">
    <source>
        <dbReference type="RuleBase" id="RU000363"/>
    </source>
</evidence>
<evidence type="ECO:0000256" key="7">
    <source>
        <dbReference type="ARBA" id="ARBA00023098"/>
    </source>
</evidence>
<reference evidence="14" key="1">
    <citation type="submission" date="2020-11" db="EMBL/GenBank/DDBJ databases">
        <authorList>
            <person name="Tran Van P."/>
        </authorList>
    </citation>
    <scope>NUCLEOTIDE SEQUENCE</scope>
</reference>
<keyword evidence="3 13" id="KW-0812">Transmembrane</keyword>
<evidence type="ECO:0000256" key="3">
    <source>
        <dbReference type="ARBA" id="ARBA00022692"/>
    </source>
</evidence>
<name>A0A7R9D4K3_TIMCR</name>
<dbReference type="GO" id="GO:0005811">
    <property type="term" value="C:lipid droplet"/>
    <property type="evidence" value="ECO:0007669"/>
    <property type="project" value="TreeGrafter"/>
</dbReference>
<evidence type="ECO:0000256" key="1">
    <source>
        <dbReference type="ARBA" id="ARBA00004141"/>
    </source>
</evidence>
<dbReference type="SUPFAM" id="SSF51735">
    <property type="entry name" value="NAD(P)-binding Rossmann-fold domains"/>
    <property type="match status" value="1"/>
</dbReference>
<dbReference type="FunFam" id="3.40.50.720:FF:000131">
    <property type="entry name" value="Short-chain dehydrogenase/reductase 3"/>
    <property type="match status" value="1"/>
</dbReference>
<keyword evidence="4" id="KW-0521">NADP</keyword>
<dbReference type="EMBL" id="OC320047">
    <property type="protein sequence ID" value="CAD7407052.1"/>
    <property type="molecule type" value="Genomic_DNA"/>
</dbReference>